<feature type="region of interest" description="Disordered" evidence="5">
    <location>
        <begin position="330"/>
        <end position="355"/>
    </location>
</feature>
<reference evidence="7" key="1">
    <citation type="submission" date="2023-10" db="EMBL/GenBank/DDBJ databases">
        <title>Genome assemblies of two species of porcelain crab, Petrolisthes cinctipes and Petrolisthes manimaculis (Anomura: Porcellanidae).</title>
        <authorList>
            <person name="Angst P."/>
        </authorList>
    </citation>
    <scope>NUCLEOTIDE SEQUENCE</scope>
    <source>
        <strain evidence="7">PB745_01</strain>
        <tissue evidence="7">Gill</tissue>
    </source>
</reference>
<feature type="compositionally biased region" description="Polar residues" evidence="5">
    <location>
        <begin position="1360"/>
        <end position="1387"/>
    </location>
</feature>
<keyword evidence="4" id="KW-0067">ATP-binding</keyword>
<feature type="region of interest" description="Disordered" evidence="5">
    <location>
        <begin position="531"/>
        <end position="561"/>
    </location>
</feature>
<dbReference type="FunFam" id="3.40.50.300:FF:000326">
    <property type="entry name" value="P-loop containing nucleoside triphosphate hydrolase"/>
    <property type="match status" value="1"/>
</dbReference>
<evidence type="ECO:0000313" key="8">
    <source>
        <dbReference type="Proteomes" id="UP001286313"/>
    </source>
</evidence>
<evidence type="ECO:0000313" key="7">
    <source>
        <dbReference type="EMBL" id="KAK3857282.1"/>
    </source>
</evidence>
<evidence type="ECO:0000259" key="6">
    <source>
        <dbReference type="PROSITE" id="PS50006"/>
    </source>
</evidence>
<dbReference type="CDD" id="cd18042">
    <property type="entry name" value="DEXXQc_SETX"/>
    <property type="match status" value="1"/>
</dbReference>
<feature type="compositionally biased region" description="Basic residues" evidence="5">
    <location>
        <begin position="1275"/>
        <end position="1284"/>
    </location>
</feature>
<feature type="compositionally biased region" description="Basic and acidic residues" evidence="5">
    <location>
        <begin position="1219"/>
        <end position="1243"/>
    </location>
</feature>
<dbReference type="GO" id="GO:0005694">
    <property type="term" value="C:chromosome"/>
    <property type="evidence" value="ECO:0007669"/>
    <property type="project" value="UniProtKB-ARBA"/>
</dbReference>
<feature type="compositionally biased region" description="Low complexity" evidence="5">
    <location>
        <begin position="1451"/>
        <end position="1462"/>
    </location>
</feature>
<dbReference type="Proteomes" id="UP001286313">
    <property type="component" value="Unassembled WGS sequence"/>
</dbReference>
<feature type="region of interest" description="Disordered" evidence="5">
    <location>
        <begin position="279"/>
        <end position="313"/>
    </location>
</feature>
<feature type="region of interest" description="Disordered" evidence="5">
    <location>
        <begin position="1217"/>
        <end position="1403"/>
    </location>
</feature>
<dbReference type="InterPro" id="IPR008984">
    <property type="entry name" value="SMAD_FHA_dom_sf"/>
</dbReference>
<dbReference type="InterPro" id="IPR047187">
    <property type="entry name" value="SF1_C_Upf1"/>
</dbReference>
<feature type="compositionally biased region" description="Acidic residues" evidence="5">
    <location>
        <begin position="1157"/>
        <end position="1166"/>
    </location>
</feature>
<feature type="compositionally biased region" description="Basic residues" evidence="5">
    <location>
        <begin position="1128"/>
        <end position="1139"/>
    </location>
</feature>
<dbReference type="GO" id="GO:0016604">
    <property type="term" value="C:nuclear body"/>
    <property type="evidence" value="ECO:0007669"/>
    <property type="project" value="TreeGrafter"/>
</dbReference>
<dbReference type="PANTHER" id="PTHR10887:SF495">
    <property type="entry name" value="HELICASE SENATAXIN ISOFORM X1-RELATED"/>
    <property type="match status" value="1"/>
</dbReference>
<dbReference type="GO" id="GO:0004386">
    <property type="term" value="F:helicase activity"/>
    <property type="evidence" value="ECO:0007669"/>
    <property type="project" value="UniProtKB-KW"/>
</dbReference>
<dbReference type="GO" id="GO:0005524">
    <property type="term" value="F:ATP binding"/>
    <property type="evidence" value="ECO:0007669"/>
    <property type="project" value="UniProtKB-KW"/>
</dbReference>
<accession>A0AAE1BW44</accession>
<feature type="compositionally biased region" description="Polar residues" evidence="5">
    <location>
        <begin position="1061"/>
        <end position="1070"/>
    </location>
</feature>
<dbReference type="SMART" id="SM00240">
    <property type="entry name" value="FHA"/>
    <property type="match status" value="1"/>
</dbReference>
<dbReference type="InterPro" id="IPR041677">
    <property type="entry name" value="DNA2/NAM7_AAA_11"/>
</dbReference>
<dbReference type="Pfam" id="PF00498">
    <property type="entry name" value="FHA"/>
    <property type="match status" value="1"/>
</dbReference>
<feature type="region of interest" description="Disordered" evidence="5">
    <location>
        <begin position="1030"/>
        <end position="1203"/>
    </location>
</feature>
<dbReference type="InterPro" id="IPR027417">
    <property type="entry name" value="P-loop_NTPase"/>
</dbReference>
<dbReference type="Gene3D" id="3.40.50.300">
    <property type="entry name" value="P-loop containing nucleotide triphosphate hydrolases"/>
    <property type="match status" value="2"/>
</dbReference>
<evidence type="ECO:0000256" key="4">
    <source>
        <dbReference type="ARBA" id="ARBA00022840"/>
    </source>
</evidence>
<keyword evidence="2" id="KW-0378">Hydrolase</keyword>
<feature type="compositionally biased region" description="Polar residues" evidence="5">
    <location>
        <begin position="481"/>
        <end position="506"/>
    </location>
</feature>
<feature type="compositionally biased region" description="Basic and acidic residues" evidence="5">
    <location>
        <begin position="1111"/>
        <end position="1127"/>
    </location>
</feature>
<dbReference type="EMBL" id="JAWQEG010005643">
    <property type="protein sequence ID" value="KAK3857282.1"/>
    <property type="molecule type" value="Genomic_DNA"/>
</dbReference>
<dbReference type="SUPFAM" id="SSF52540">
    <property type="entry name" value="P-loop containing nucleoside triphosphate hydrolases"/>
    <property type="match status" value="1"/>
</dbReference>
<dbReference type="InterPro" id="IPR045055">
    <property type="entry name" value="DNA2/NAM7-like"/>
</dbReference>
<evidence type="ECO:0000256" key="5">
    <source>
        <dbReference type="SAM" id="MobiDB-lite"/>
    </source>
</evidence>
<feature type="compositionally biased region" description="Polar residues" evidence="5">
    <location>
        <begin position="456"/>
        <end position="465"/>
    </location>
</feature>
<keyword evidence="8" id="KW-1185">Reference proteome</keyword>
<dbReference type="CDD" id="cd00060">
    <property type="entry name" value="FHA"/>
    <property type="match status" value="1"/>
</dbReference>
<dbReference type="InterPro" id="IPR041679">
    <property type="entry name" value="DNA2/NAM7-like_C"/>
</dbReference>
<feature type="compositionally biased region" description="Basic and acidic residues" evidence="5">
    <location>
        <begin position="541"/>
        <end position="561"/>
    </location>
</feature>
<dbReference type="PROSITE" id="PS50006">
    <property type="entry name" value="FHA_DOMAIN"/>
    <property type="match status" value="1"/>
</dbReference>
<feature type="compositionally biased region" description="Polar residues" evidence="5">
    <location>
        <begin position="284"/>
        <end position="313"/>
    </location>
</feature>
<evidence type="ECO:0000256" key="3">
    <source>
        <dbReference type="ARBA" id="ARBA00022806"/>
    </source>
</evidence>
<name>A0AAE1BW44_PETCI</name>
<feature type="region of interest" description="Disordered" evidence="5">
    <location>
        <begin position="412"/>
        <end position="465"/>
    </location>
</feature>
<feature type="region of interest" description="Disordered" evidence="5">
    <location>
        <begin position="481"/>
        <end position="512"/>
    </location>
</feature>
<feature type="compositionally biased region" description="Basic and acidic residues" evidence="5">
    <location>
        <begin position="1389"/>
        <end position="1400"/>
    </location>
</feature>
<evidence type="ECO:0000256" key="1">
    <source>
        <dbReference type="ARBA" id="ARBA00022741"/>
    </source>
</evidence>
<evidence type="ECO:0000256" key="2">
    <source>
        <dbReference type="ARBA" id="ARBA00022801"/>
    </source>
</evidence>
<dbReference type="GO" id="GO:0001147">
    <property type="term" value="F:transcription termination site sequence-specific DNA binding"/>
    <property type="evidence" value="ECO:0007669"/>
    <property type="project" value="TreeGrafter"/>
</dbReference>
<dbReference type="GO" id="GO:0006369">
    <property type="term" value="P:termination of RNA polymerase II transcription"/>
    <property type="evidence" value="ECO:0007669"/>
    <property type="project" value="TreeGrafter"/>
</dbReference>
<feature type="domain" description="FHA" evidence="6">
    <location>
        <begin position="23"/>
        <end position="74"/>
    </location>
</feature>
<comment type="caution">
    <text evidence="7">The sequence shown here is derived from an EMBL/GenBank/DDBJ whole genome shotgun (WGS) entry which is preliminary data.</text>
</comment>
<keyword evidence="3" id="KW-0347">Helicase</keyword>
<dbReference type="PANTHER" id="PTHR10887">
    <property type="entry name" value="DNA2/NAM7 HELICASE FAMILY"/>
    <property type="match status" value="1"/>
</dbReference>
<dbReference type="InterPro" id="IPR000253">
    <property type="entry name" value="FHA_dom"/>
</dbReference>
<keyword evidence="1" id="KW-0547">Nucleotide-binding</keyword>
<dbReference type="Pfam" id="PF13086">
    <property type="entry name" value="AAA_11"/>
    <property type="match status" value="1"/>
</dbReference>
<feature type="compositionally biased region" description="Polar residues" evidence="5">
    <location>
        <begin position="437"/>
        <end position="449"/>
    </location>
</feature>
<gene>
    <name evidence="7" type="ORF">Pcinc_036461</name>
</gene>
<sequence length="2089" mass="234498">MVHYFVRLGTDQKYYLDVDKDTYVIGRHEACDINFTSLFISRQHCQVQRLLPNGKLTIKNLKQTNTTYVDDIVLQDTSKCVELHIGSRIGLGVPLTYANEEGFNNKDYVFLSLWSTDTVGDTKIVDLDETLELSPRAHDASLASRSHSAVRSYLPPNYSSGNSCSAQQLGATLGHSSAINHTTPCPQSNNSNILQHHQNPHYISPPILREDNHPQSHTSTVAHHSLEYASTKSHISKSPPLTDPPYSAIPCSTSSPHCSRAYTQANPYNSKHLAIESQHMGGPYSQSPYTKPHTSANTHSLIESSDSPKLNHTGSLYDAVHSSYLNKLGSRDPSHQWSQQTSGNISSQSAYHRGISSQPAQPILAQHSSPGDESNIIQILVQEKPKSLSTECVDSGQPFSYVSSRQVFDVQLPSEKQQISQRDHNENTRPSARVAPLQSNSKQLYPNSDVSHHTDNSVMESNNCSHVQNPQLLPELKHISSSHNLQSQRSDNRSSLLMKENSSPSNHYLGDKLENRCHSQAPYASMNQCLSSRSVGPQLDAESKNESTTNKHQDTKSKNSECRGVVANVTPIVKKIMDCRPSNDFVNCDTSNTDSDNTDCDEIIDLTQNDPDSPRGYECDNQLEKRNFTDLTEIQCNLKDETKRKRDENNKADIELLRTEKEERLSTINSSDELPYIKCKEENENASNLWNTKKKRIERVSPDAECNYTCEGTNQDKGTSSGRGSKVDTVFRKDSMTECFEKCQNKCCVNIVRLPSHIVENLAPASHSELDKPGTSYKLNDKSDDTVDKSKTISNESCTGGFKSSERPVMKGNHKRKRSQNGKDSGKGTKYEKKLKCSDRNGSMNELDRGQTSHITREESESKGGNRVIAEQDVCVKLEDGAIKNREQMPGYEITNMEKEKKNCVNLENVTVKIEHSECGPMKVMSSGCSEEDDDDIDIMNYSQVNEAIWISSDEDEETNDSNSSICPLLSSPHLEELFREVKTENMNEDSFDVKESLPVVKTEPVEDQWFPILSQSCWDDDDVLILEDDEASTSSSPLPASEAGPHISSPNSEDDKDGNNQEWWPQLSQGFSDEEEEEGGSKESGDSNIDFLVPSTSTLRNLKQKNKAHSVFEKTSHKESNLQKRDSKSRKLSRKSAPKKVTVADNTEGHGASSMDDLDGSDEPIPDLHKKLPGVSTSSLPGPSHLHNSRPTSNNDDEVVDLDDWWPELSQAFLDSIGEEKNGNECKDRCKDGDQVNKDLQKASKSSDNLNTIVSKLKHTQQRKSLLTSPKAPPPRKRGKKFYGKSVEERAVSQKSSSEKTKNDRQGKTARPTEGSKQKKKDKKQQSLRDNLSSKFNLEPYKATLEHKAKENHHVVPKTKTNSSNKLQIHPPSSDSTSLNISIQNRSKLKDSEVQEKSRPKVAAKVTKKSRSEKLTEVDIFKNVPSSRFVSKRSNFKIPKTTVNTRESSDGPSSSGVEGGSSIIPVLTKRVKESSNVTINSHSWKLQTVPSIGKERQEDCKVLPKPVTDKNQRSVDGNVTTRGILKSLPENTNRPGKNVRFPTDEKDLLSIRVISPRKKKECLGIPEYLVEAMSMNDVQQKAVVEVSNKCLFDSQIPKLSLIHGPPGTGKTRTITALIAQIIALGQKLQSEGRGQGCRVLLCAPSNAAVDELTLRLAKLREVNICLRIVRAGVKESIRNEVQSYTLDTFVEKQVRRELATPKNKSMRQEWERRKCMAVKAAEELQNAIKENKNQAEIRQMEMRLCELVRSKDDLERSFQTQLSVHDRQILQRKWQDKILLGAEVVTTTLGSCISGVMGDVFTRHPNHFTCCIVDEAGQCQETETWLPLLLGVRKLVLVGDHRQLPATVLSRLAKDKNLKQSLFERLYHRIVVELQEEIYVHALTTQYRMHPEIVKWPSQHFYQGRLATSPTIVQARTHALKPYIFFDLKSSQEQRLQGKELYNPTEASLIYNICEALQVQGCKEKIAVITPYLRQKFSLDGRLSKFHRCLDLVISTIDAFQGQERDIVILSFVRGNSFSKIGFLAQRQRLNVALTRARKSCFLVASLSSLYDNTDYKSLVEDAKKRRVVCTITEKEENDKSYLKFLYK</sequence>
<organism evidence="7 8">
    <name type="scientific">Petrolisthes cinctipes</name>
    <name type="common">Flat porcelain crab</name>
    <dbReference type="NCBI Taxonomy" id="88211"/>
    <lineage>
        <taxon>Eukaryota</taxon>
        <taxon>Metazoa</taxon>
        <taxon>Ecdysozoa</taxon>
        <taxon>Arthropoda</taxon>
        <taxon>Crustacea</taxon>
        <taxon>Multicrustacea</taxon>
        <taxon>Malacostraca</taxon>
        <taxon>Eumalacostraca</taxon>
        <taxon>Eucarida</taxon>
        <taxon>Decapoda</taxon>
        <taxon>Pleocyemata</taxon>
        <taxon>Anomura</taxon>
        <taxon>Galatheoidea</taxon>
        <taxon>Porcellanidae</taxon>
        <taxon>Petrolisthes</taxon>
    </lineage>
</organism>
<dbReference type="GO" id="GO:0016787">
    <property type="term" value="F:hydrolase activity"/>
    <property type="evidence" value="ECO:0007669"/>
    <property type="project" value="UniProtKB-KW"/>
</dbReference>
<dbReference type="Gene3D" id="2.60.200.20">
    <property type="match status" value="1"/>
</dbReference>
<feature type="compositionally biased region" description="Basic and acidic residues" evidence="5">
    <location>
        <begin position="846"/>
        <end position="864"/>
    </location>
</feature>
<dbReference type="SUPFAM" id="SSF49879">
    <property type="entry name" value="SMAD/FHA domain"/>
    <property type="match status" value="1"/>
</dbReference>
<feature type="region of interest" description="Disordered" evidence="5">
    <location>
        <begin position="765"/>
        <end position="865"/>
    </location>
</feature>
<feature type="compositionally biased region" description="Polar residues" evidence="5">
    <location>
        <begin position="180"/>
        <end position="197"/>
    </location>
</feature>
<feature type="region of interest" description="Disordered" evidence="5">
    <location>
        <begin position="1443"/>
        <end position="1462"/>
    </location>
</feature>
<feature type="region of interest" description="Disordered" evidence="5">
    <location>
        <begin position="180"/>
        <end position="220"/>
    </location>
</feature>
<feature type="compositionally biased region" description="Basic and acidic residues" evidence="5">
    <location>
        <begin position="1345"/>
        <end position="1355"/>
    </location>
</feature>
<proteinExistence type="predicted"/>
<feature type="compositionally biased region" description="Basic and acidic residues" evidence="5">
    <location>
        <begin position="824"/>
        <end position="839"/>
    </location>
</feature>
<feature type="compositionally biased region" description="Polar residues" evidence="5">
    <location>
        <begin position="1244"/>
        <end position="1255"/>
    </location>
</feature>
<feature type="compositionally biased region" description="Basic and acidic residues" evidence="5">
    <location>
        <begin position="1287"/>
        <end position="1308"/>
    </location>
</feature>
<feature type="compositionally biased region" description="Polar residues" evidence="5">
    <location>
        <begin position="335"/>
        <end position="355"/>
    </location>
</feature>
<protein>
    <recommendedName>
        <fullName evidence="6">FHA domain-containing protein</fullName>
    </recommendedName>
</protein>
<dbReference type="Pfam" id="PF13087">
    <property type="entry name" value="AAA_12"/>
    <property type="match status" value="1"/>
</dbReference>
<feature type="compositionally biased region" description="Basic and acidic residues" evidence="5">
    <location>
        <begin position="779"/>
        <end position="791"/>
    </location>
</feature>
<dbReference type="CDD" id="cd18808">
    <property type="entry name" value="SF1_C_Upf1"/>
    <property type="match status" value="1"/>
</dbReference>